<reference evidence="2" key="1">
    <citation type="submission" date="2022-01" db="EMBL/GenBank/DDBJ databases">
        <authorList>
            <person name="King R."/>
        </authorList>
    </citation>
    <scope>NUCLEOTIDE SEQUENCE</scope>
</reference>
<feature type="compositionally biased region" description="Basic and acidic residues" evidence="1">
    <location>
        <begin position="73"/>
        <end position="89"/>
    </location>
</feature>
<name>A0A9P0G8U6_9CUCU</name>
<accession>A0A9P0G8U6</accession>
<protein>
    <submittedName>
        <fullName evidence="2">Uncharacterized protein</fullName>
    </submittedName>
</protein>
<gene>
    <name evidence="2" type="ORF">PSYICH_LOCUS7520</name>
</gene>
<feature type="compositionally biased region" description="Polar residues" evidence="1">
    <location>
        <begin position="61"/>
        <end position="70"/>
    </location>
</feature>
<evidence type="ECO:0000313" key="2">
    <source>
        <dbReference type="EMBL" id="CAH1106459.1"/>
    </source>
</evidence>
<feature type="compositionally biased region" description="Polar residues" evidence="1">
    <location>
        <begin position="32"/>
        <end position="46"/>
    </location>
</feature>
<evidence type="ECO:0000256" key="1">
    <source>
        <dbReference type="SAM" id="MobiDB-lite"/>
    </source>
</evidence>
<proteinExistence type="predicted"/>
<dbReference type="AlphaFoldDB" id="A0A9P0G8U6"/>
<sequence>MFLKDKNKPTHTRDTEVKTQELENTQEDDTLQSEILSNEDSSNTHVEPSRETVTKVLPLRQETSAYSQLYESEPYRDTVRQLIPPEKKTSGKRSSPTDPQIDKAFKVIKAPPGN</sequence>
<feature type="compositionally biased region" description="Basic and acidic residues" evidence="1">
    <location>
        <begin position="1"/>
        <end position="21"/>
    </location>
</feature>
<organism evidence="2 3">
    <name type="scientific">Psylliodes chrysocephalus</name>
    <dbReference type="NCBI Taxonomy" id="3402493"/>
    <lineage>
        <taxon>Eukaryota</taxon>
        <taxon>Metazoa</taxon>
        <taxon>Ecdysozoa</taxon>
        <taxon>Arthropoda</taxon>
        <taxon>Hexapoda</taxon>
        <taxon>Insecta</taxon>
        <taxon>Pterygota</taxon>
        <taxon>Neoptera</taxon>
        <taxon>Endopterygota</taxon>
        <taxon>Coleoptera</taxon>
        <taxon>Polyphaga</taxon>
        <taxon>Cucujiformia</taxon>
        <taxon>Chrysomeloidea</taxon>
        <taxon>Chrysomelidae</taxon>
        <taxon>Galerucinae</taxon>
        <taxon>Alticini</taxon>
        <taxon>Psylliodes</taxon>
    </lineage>
</organism>
<evidence type="ECO:0000313" key="3">
    <source>
        <dbReference type="Proteomes" id="UP001153636"/>
    </source>
</evidence>
<feature type="region of interest" description="Disordered" evidence="1">
    <location>
        <begin position="1"/>
        <end position="114"/>
    </location>
</feature>
<dbReference type="Proteomes" id="UP001153636">
    <property type="component" value="Chromosome 2"/>
</dbReference>
<dbReference type="EMBL" id="OV651814">
    <property type="protein sequence ID" value="CAH1106459.1"/>
    <property type="molecule type" value="Genomic_DNA"/>
</dbReference>
<keyword evidence="3" id="KW-1185">Reference proteome</keyword>